<evidence type="ECO:0000313" key="2">
    <source>
        <dbReference type="EMBL" id="MBC5619604.1"/>
    </source>
</evidence>
<name>A0ABR7CVD6_9BACT</name>
<evidence type="ECO:0000313" key="3">
    <source>
        <dbReference type="Proteomes" id="UP000646484"/>
    </source>
</evidence>
<feature type="domain" description="Glycosyltransferase subfamily 4-like N-terminal" evidence="1">
    <location>
        <begin position="22"/>
        <end position="209"/>
    </location>
</feature>
<sequence>MNILIITKHFYPYNRIASFRINSFAKYFHEAGHSVTVVTEGECDETALWNGCEVYYIKDPMMTPAYLFKQIQLNKKWTPRRVVRALEARIFLKGPCIWRAKAYKKIEELFQRNDFDVVLSSFGPLTPHALVMKLLKRGYKFFWVADMRDEMSKHPVYSKIYAKRLSFYERKILEKADLVLSVSKPLIDDFKTMCSHERFLEVRNGYDYEECHEVNFQSQFTMGYIGRFYGMAIPDNLFNAFSELIEEGRLPENSRIKIVGNHRHVDVPGRISSNVIQCKAVPHEEAIRISTTEVDTLVMVHSSGRKGVYSGKLFDYLATNKPILALYDPNDVVAPLLAETKAGFIVDDADKEGIKNMIMKCYQIWKNKEVLPRDWDKIKQYSRRNQVQILLDYLSANYRGKNS</sequence>
<dbReference type="Gene3D" id="3.40.50.2000">
    <property type="entry name" value="Glycogen Phosphorylase B"/>
    <property type="match status" value="1"/>
</dbReference>
<dbReference type="RefSeq" id="WP_186974580.1">
    <property type="nucleotide sequence ID" value="NZ_JACOOH010000001.1"/>
</dbReference>
<dbReference type="Pfam" id="PF13439">
    <property type="entry name" value="Glyco_transf_4"/>
    <property type="match status" value="1"/>
</dbReference>
<keyword evidence="3" id="KW-1185">Reference proteome</keyword>
<evidence type="ECO:0000259" key="1">
    <source>
        <dbReference type="Pfam" id="PF13439"/>
    </source>
</evidence>
<dbReference type="EMBL" id="JACOOH010000001">
    <property type="protein sequence ID" value="MBC5619604.1"/>
    <property type="molecule type" value="Genomic_DNA"/>
</dbReference>
<reference evidence="2 3" key="1">
    <citation type="submission" date="2020-08" db="EMBL/GenBank/DDBJ databases">
        <title>Genome public.</title>
        <authorList>
            <person name="Liu C."/>
            <person name="Sun Q."/>
        </authorList>
    </citation>
    <scope>NUCLEOTIDE SEQUENCE [LARGE SCALE GENOMIC DNA]</scope>
    <source>
        <strain evidence="2 3">NSJ-56</strain>
    </source>
</reference>
<protein>
    <submittedName>
        <fullName evidence="2">Glycosyltransferase</fullName>
    </submittedName>
</protein>
<organism evidence="2 3">
    <name type="scientific">Butyricimonas hominis</name>
    <dbReference type="NCBI Taxonomy" id="2763032"/>
    <lineage>
        <taxon>Bacteria</taxon>
        <taxon>Pseudomonadati</taxon>
        <taxon>Bacteroidota</taxon>
        <taxon>Bacteroidia</taxon>
        <taxon>Bacteroidales</taxon>
        <taxon>Odoribacteraceae</taxon>
        <taxon>Butyricimonas</taxon>
    </lineage>
</organism>
<gene>
    <name evidence="2" type="ORF">H8S64_00670</name>
</gene>
<dbReference type="Proteomes" id="UP000646484">
    <property type="component" value="Unassembled WGS sequence"/>
</dbReference>
<proteinExistence type="predicted"/>
<dbReference type="InterPro" id="IPR028098">
    <property type="entry name" value="Glyco_trans_4-like_N"/>
</dbReference>
<accession>A0ABR7CVD6</accession>
<comment type="caution">
    <text evidence="2">The sequence shown here is derived from an EMBL/GenBank/DDBJ whole genome shotgun (WGS) entry which is preliminary data.</text>
</comment>
<dbReference type="SUPFAM" id="SSF53756">
    <property type="entry name" value="UDP-Glycosyltransferase/glycogen phosphorylase"/>
    <property type="match status" value="1"/>
</dbReference>